<comment type="similarity">
    <text evidence="1">Belongs to the glycosyltransferase 2 family.</text>
</comment>
<dbReference type="RefSeq" id="WP_341699387.1">
    <property type="nucleotide sequence ID" value="NZ_JBBYHU010000004.1"/>
</dbReference>
<evidence type="ECO:0000256" key="1">
    <source>
        <dbReference type="ARBA" id="ARBA00006739"/>
    </source>
</evidence>
<accession>A0ABU9HJR8</accession>
<sequence>MVEKKPLISVVLPVYNVALYIEESVASILNQTVTDFELLIIDDCSTDNTLSIIEEIKDNRIKIITKEKNSGLIHSLNLGFKLAKGKYIARMDGDDISVNNRFEKQLEVLENDSNVKVCGCWLQEFGKSNRLVRHKEYHEEIKARLLLSCSMSMGAVMLEREWIGNVLFDATKKHVEDYDFWSRIAWTGKFYNIQEPLYLYRVHEMQVSTQYKSIQLQGDIEIKLFLFKKLKYDSEIFPDELIAKVLLLDKHIQVKELVLFIKWLKELILLNNKQNVFSEHELKKVLNEMLQSLLFTLYFKPTDIGINKKWRIKALFKLPFKNASFILKLKSREVYKLLFK</sequence>
<keyword evidence="2 5" id="KW-0328">Glycosyltransferase</keyword>
<evidence type="ECO:0000313" key="6">
    <source>
        <dbReference type="Proteomes" id="UP001398556"/>
    </source>
</evidence>
<protein>
    <submittedName>
        <fullName evidence="5">Glycosyltransferase family 2 protein</fullName>
        <ecNumber evidence="5">2.4.-.-</ecNumber>
    </submittedName>
</protein>
<dbReference type="Gene3D" id="3.90.550.10">
    <property type="entry name" value="Spore Coat Polysaccharide Biosynthesis Protein SpsA, Chain A"/>
    <property type="match status" value="1"/>
</dbReference>
<dbReference type="InterPro" id="IPR050834">
    <property type="entry name" value="Glycosyltransf_2"/>
</dbReference>
<reference evidence="5 6" key="1">
    <citation type="submission" date="2024-04" db="EMBL/GenBank/DDBJ databases">
        <title>Flavobacterium sp. DGU99 16S ribosomal RNA gene Genome sequencing and assembly.</title>
        <authorList>
            <person name="Park S."/>
        </authorList>
    </citation>
    <scope>NUCLEOTIDE SEQUENCE [LARGE SCALE GENOMIC DNA]</scope>
    <source>
        <strain evidence="5 6">DGU99</strain>
    </source>
</reference>
<evidence type="ECO:0000259" key="4">
    <source>
        <dbReference type="Pfam" id="PF00535"/>
    </source>
</evidence>
<feature type="domain" description="Glycosyltransferase 2-like" evidence="4">
    <location>
        <begin position="9"/>
        <end position="141"/>
    </location>
</feature>
<dbReference type="CDD" id="cd00761">
    <property type="entry name" value="Glyco_tranf_GTA_type"/>
    <property type="match status" value="1"/>
</dbReference>
<dbReference type="GO" id="GO:0016757">
    <property type="term" value="F:glycosyltransferase activity"/>
    <property type="evidence" value="ECO:0007669"/>
    <property type="project" value="UniProtKB-KW"/>
</dbReference>
<gene>
    <name evidence="5" type="ORF">AAEO59_03685</name>
</gene>
<keyword evidence="3 5" id="KW-0808">Transferase</keyword>
<evidence type="ECO:0000256" key="3">
    <source>
        <dbReference type="ARBA" id="ARBA00022679"/>
    </source>
</evidence>
<proteinExistence type="inferred from homology"/>
<comment type="caution">
    <text evidence="5">The sequence shown here is derived from an EMBL/GenBank/DDBJ whole genome shotgun (WGS) entry which is preliminary data.</text>
</comment>
<dbReference type="EMBL" id="JBBYHU010000004">
    <property type="protein sequence ID" value="MEL1240144.1"/>
    <property type="molecule type" value="Genomic_DNA"/>
</dbReference>
<dbReference type="PANTHER" id="PTHR43685">
    <property type="entry name" value="GLYCOSYLTRANSFERASE"/>
    <property type="match status" value="1"/>
</dbReference>
<dbReference type="InterPro" id="IPR029044">
    <property type="entry name" value="Nucleotide-diphossugar_trans"/>
</dbReference>
<evidence type="ECO:0000313" key="5">
    <source>
        <dbReference type="EMBL" id="MEL1240144.1"/>
    </source>
</evidence>
<dbReference type="Proteomes" id="UP001398556">
    <property type="component" value="Unassembled WGS sequence"/>
</dbReference>
<dbReference type="SUPFAM" id="SSF53448">
    <property type="entry name" value="Nucleotide-diphospho-sugar transferases"/>
    <property type="match status" value="1"/>
</dbReference>
<name>A0ABU9HJR8_9FLAO</name>
<dbReference type="PANTHER" id="PTHR43685:SF5">
    <property type="entry name" value="GLYCOSYLTRANSFERASE EPSE-RELATED"/>
    <property type="match status" value="1"/>
</dbReference>
<keyword evidence="6" id="KW-1185">Reference proteome</keyword>
<dbReference type="Pfam" id="PF00535">
    <property type="entry name" value="Glycos_transf_2"/>
    <property type="match status" value="1"/>
</dbReference>
<dbReference type="InterPro" id="IPR001173">
    <property type="entry name" value="Glyco_trans_2-like"/>
</dbReference>
<organism evidence="5 6">
    <name type="scientific">Flavobacterium flavipallidum</name>
    <dbReference type="NCBI Taxonomy" id="3139140"/>
    <lineage>
        <taxon>Bacteria</taxon>
        <taxon>Pseudomonadati</taxon>
        <taxon>Bacteroidota</taxon>
        <taxon>Flavobacteriia</taxon>
        <taxon>Flavobacteriales</taxon>
        <taxon>Flavobacteriaceae</taxon>
        <taxon>Flavobacterium</taxon>
    </lineage>
</organism>
<evidence type="ECO:0000256" key="2">
    <source>
        <dbReference type="ARBA" id="ARBA00022676"/>
    </source>
</evidence>
<dbReference type="EC" id="2.4.-.-" evidence="5"/>